<evidence type="ECO:0000256" key="4">
    <source>
        <dbReference type="PIRSR" id="PIRSR603782-2"/>
    </source>
</evidence>
<dbReference type="AlphaFoldDB" id="A0A4S4BMJ4"/>
<keyword evidence="2 3" id="KW-0186">Copper</keyword>
<evidence type="ECO:0000313" key="6">
    <source>
        <dbReference type="Proteomes" id="UP000310334"/>
    </source>
</evidence>
<dbReference type="PANTHER" id="PTHR12151:SF25">
    <property type="entry name" value="LINALOOL DEHYDRATASE_ISOMERASE DOMAIN-CONTAINING PROTEIN"/>
    <property type="match status" value="1"/>
</dbReference>
<evidence type="ECO:0000256" key="2">
    <source>
        <dbReference type="ARBA" id="ARBA00023008"/>
    </source>
</evidence>
<feature type="binding site" evidence="3">
    <location>
        <position position="59"/>
    </location>
    <ligand>
        <name>Cu cation</name>
        <dbReference type="ChEBI" id="CHEBI:23378"/>
    </ligand>
</feature>
<organism evidence="5 6">
    <name type="scientific">Metabacillus sediminilitoris</name>
    <dbReference type="NCBI Taxonomy" id="2567941"/>
    <lineage>
        <taxon>Bacteria</taxon>
        <taxon>Bacillati</taxon>
        <taxon>Bacillota</taxon>
        <taxon>Bacilli</taxon>
        <taxon>Bacillales</taxon>
        <taxon>Bacillaceae</taxon>
        <taxon>Metabacillus</taxon>
    </lineage>
</organism>
<dbReference type="RefSeq" id="WP_136358139.1">
    <property type="nucleotide sequence ID" value="NZ_CP046266.1"/>
</dbReference>
<keyword evidence="4" id="KW-1015">Disulfide bond</keyword>
<dbReference type="InterPro" id="IPR013766">
    <property type="entry name" value="Thioredoxin_domain"/>
</dbReference>
<name>A0A4S4BMJ4_9BACI</name>
<feature type="disulfide bond" description="Redox-active" evidence="4">
    <location>
        <begin position="59"/>
        <end position="63"/>
    </location>
</feature>
<evidence type="ECO:0000313" key="5">
    <source>
        <dbReference type="EMBL" id="THF76024.1"/>
    </source>
</evidence>
<keyword evidence="6" id="KW-1185">Reference proteome</keyword>
<dbReference type="CDD" id="cd02968">
    <property type="entry name" value="SCO"/>
    <property type="match status" value="1"/>
</dbReference>
<dbReference type="GO" id="GO:0046872">
    <property type="term" value="F:metal ion binding"/>
    <property type="evidence" value="ECO:0007669"/>
    <property type="project" value="UniProtKB-KW"/>
</dbReference>
<dbReference type="Gene3D" id="3.40.30.10">
    <property type="entry name" value="Glutaredoxin"/>
    <property type="match status" value="1"/>
</dbReference>
<evidence type="ECO:0000256" key="1">
    <source>
        <dbReference type="ARBA" id="ARBA00010996"/>
    </source>
</evidence>
<dbReference type="EMBL" id="SSNT01000023">
    <property type="protein sequence ID" value="THF76024.1"/>
    <property type="molecule type" value="Genomic_DNA"/>
</dbReference>
<dbReference type="InterPro" id="IPR036249">
    <property type="entry name" value="Thioredoxin-like_sf"/>
</dbReference>
<protein>
    <submittedName>
        <fullName evidence="5">Redoxin domain-containing protein</fullName>
    </submittedName>
</protein>
<proteinExistence type="inferred from homology"/>
<accession>A0A4S4BMJ4</accession>
<comment type="similarity">
    <text evidence="1">Belongs to the SCO1/2 family.</text>
</comment>
<dbReference type="Proteomes" id="UP000310334">
    <property type="component" value="Unassembled WGS sequence"/>
</dbReference>
<sequence>MVIVSIFLLLSACGNSSVIKDPLNYEVQSFQYSNQDGKSVSLEDLKGDIWIANFIFTSCETVCPPMTAHMSKLQGMIEEAGLDVELISFSVDPEIDTQEKLKEFAKTYSVNFKNWSFLTGYSQKEIEDFAMESFKTIVKKPANEDQVIHATSFYLIDQNGIVLKDYSGVDKPPYDEMIADMKALAN</sequence>
<reference evidence="5 6" key="1">
    <citation type="submission" date="2019-04" db="EMBL/GenBank/DDBJ databases">
        <title>Bacillus sediminilitoris sp. nov., isolated from a tidal flat sediment on the East China Sea.</title>
        <authorList>
            <person name="Wei Y."/>
            <person name="Mao H."/>
            <person name="Fang J."/>
        </authorList>
    </citation>
    <scope>NUCLEOTIDE SEQUENCE [LARGE SCALE GENOMIC DNA]</scope>
    <source>
        <strain evidence="5 6">DSL-17</strain>
    </source>
</reference>
<dbReference type="SUPFAM" id="SSF52833">
    <property type="entry name" value="Thioredoxin-like"/>
    <property type="match status" value="1"/>
</dbReference>
<dbReference type="PROSITE" id="PS51352">
    <property type="entry name" value="THIOREDOXIN_2"/>
    <property type="match status" value="1"/>
</dbReference>
<dbReference type="OrthoDB" id="9811998at2"/>
<keyword evidence="3" id="KW-0479">Metal-binding</keyword>
<dbReference type="Pfam" id="PF02630">
    <property type="entry name" value="SCO1-SenC"/>
    <property type="match status" value="1"/>
</dbReference>
<feature type="binding site" evidence="3">
    <location>
        <position position="149"/>
    </location>
    <ligand>
        <name>Cu cation</name>
        <dbReference type="ChEBI" id="CHEBI:23378"/>
    </ligand>
</feature>
<evidence type="ECO:0000256" key="3">
    <source>
        <dbReference type="PIRSR" id="PIRSR603782-1"/>
    </source>
</evidence>
<feature type="binding site" evidence="3">
    <location>
        <position position="63"/>
    </location>
    <ligand>
        <name>Cu cation</name>
        <dbReference type="ChEBI" id="CHEBI:23378"/>
    </ligand>
</feature>
<dbReference type="PANTHER" id="PTHR12151">
    <property type="entry name" value="ELECTRON TRANSPORT PROTIN SCO1/SENC FAMILY MEMBER"/>
    <property type="match status" value="1"/>
</dbReference>
<dbReference type="InterPro" id="IPR003782">
    <property type="entry name" value="SCO1/SenC"/>
</dbReference>
<comment type="caution">
    <text evidence="5">The sequence shown here is derived from an EMBL/GenBank/DDBJ whole genome shotgun (WGS) entry which is preliminary data.</text>
</comment>
<gene>
    <name evidence="5" type="ORF">E6W99_22490</name>
</gene>